<organism evidence="16 17">
    <name type="scientific">Chelatococcus reniformis</name>
    <dbReference type="NCBI Taxonomy" id="1494448"/>
    <lineage>
        <taxon>Bacteria</taxon>
        <taxon>Pseudomonadati</taxon>
        <taxon>Pseudomonadota</taxon>
        <taxon>Alphaproteobacteria</taxon>
        <taxon>Hyphomicrobiales</taxon>
        <taxon>Chelatococcaceae</taxon>
        <taxon>Chelatococcus</taxon>
    </lineage>
</organism>
<evidence type="ECO:0000256" key="11">
    <source>
        <dbReference type="ARBA" id="ARBA00033056"/>
    </source>
</evidence>
<dbReference type="GO" id="GO:0019693">
    <property type="term" value="P:ribose phosphate metabolic process"/>
    <property type="evidence" value="ECO:0007669"/>
    <property type="project" value="TreeGrafter"/>
</dbReference>
<evidence type="ECO:0000256" key="9">
    <source>
        <dbReference type="ARBA" id="ARBA00030162"/>
    </source>
</evidence>
<sequence length="187" mass="20495">MSQIEDIKTVYQGWGRLLLAQVRLADGTLISREIEDHGVAAVVLPYDRQRRVAILVRQLRTPVLHSGGPAELLEAPAGRIESTSPEECARREGMEEAGLRIGELVPVSTLWTMPGISTERLHLFLAPVTAADRVASGGGLADEHENITVVEMPLKLLLQQLDSGALDDMKTAFLVQALLRREPELFA</sequence>
<reference evidence="16" key="1">
    <citation type="journal article" date="2014" name="Int. J. Syst. Evol. Microbiol.">
        <title>Complete genome sequence of Corynebacterium casei LMG S-19264T (=DSM 44701T), isolated from a smear-ripened cheese.</title>
        <authorList>
            <consortium name="US DOE Joint Genome Institute (JGI-PGF)"/>
            <person name="Walter F."/>
            <person name="Albersmeier A."/>
            <person name="Kalinowski J."/>
            <person name="Ruckert C."/>
        </authorList>
    </citation>
    <scope>NUCLEOTIDE SEQUENCE</scope>
    <source>
        <strain evidence="16">CGMCC 1.12919</strain>
    </source>
</reference>
<dbReference type="PANTHER" id="PTHR11839">
    <property type="entry name" value="UDP/ADP-SUGAR PYROPHOSPHATASE"/>
    <property type="match status" value="1"/>
</dbReference>
<evidence type="ECO:0000313" key="16">
    <source>
        <dbReference type="EMBL" id="GGC55335.1"/>
    </source>
</evidence>
<feature type="binding site" evidence="13">
    <location>
        <position position="145"/>
    </location>
    <ligand>
        <name>Mg(2+)</name>
        <dbReference type="ChEBI" id="CHEBI:18420"/>
        <label>1</label>
    </ligand>
</feature>
<evidence type="ECO:0000256" key="1">
    <source>
        <dbReference type="ARBA" id="ARBA00001946"/>
    </source>
</evidence>
<comment type="function">
    <text evidence="8">Acts on ADP-mannose and ADP-glucose as well as ADP-ribose. Prevents glycogen biosynthesis. The reaction catalyzed by this enzyme is a limiting step of the gluconeogenic process.</text>
</comment>
<feature type="short sequence motif" description="Nudix box" evidence="14">
    <location>
        <begin position="78"/>
        <end position="99"/>
    </location>
</feature>
<dbReference type="GO" id="GO:0046872">
    <property type="term" value="F:metal ion binding"/>
    <property type="evidence" value="ECO:0007669"/>
    <property type="project" value="UniProtKB-KW"/>
</dbReference>
<keyword evidence="6" id="KW-0378">Hydrolase</keyword>
<feature type="binding site" evidence="13">
    <location>
        <position position="92"/>
    </location>
    <ligand>
        <name>Mg(2+)</name>
        <dbReference type="ChEBI" id="CHEBI:18420"/>
        <label>1</label>
    </ligand>
</feature>
<dbReference type="InterPro" id="IPR004385">
    <property type="entry name" value="NDP_pyrophosphatase"/>
</dbReference>
<proteinExistence type="inferred from homology"/>
<evidence type="ECO:0000256" key="14">
    <source>
        <dbReference type="PIRSR" id="PIRSR604385-3"/>
    </source>
</evidence>
<dbReference type="InterPro" id="IPR015797">
    <property type="entry name" value="NUDIX_hydrolase-like_dom_sf"/>
</dbReference>
<evidence type="ECO:0000256" key="7">
    <source>
        <dbReference type="ARBA" id="ARBA00022842"/>
    </source>
</evidence>
<evidence type="ECO:0000256" key="4">
    <source>
        <dbReference type="ARBA" id="ARBA00013297"/>
    </source>
</evidence>
<evidence type="ECO:0000256" key="6">
    <source>
        <dbReference type="ARBA" id="ARBA00022801"/>
    </source>
</evidence>
<reference evidence="16" key="2">
    <citation type="submission" date="2020-09" db="EMBL/GenBank/DDBJ databases">
        <authorList>
            <person name="Sun Q."/>
            <person name="Zhou Y."/>
        </authorList>
    </citation>
    <scope>NUCLEOTIDE SEQUENCE</scope>
    <source>
        <strain evidence="16">CGMCC 1.12919</strain>
    </source>
</reference>
<dbReference type="NCBIfam" id="TIGR00052">
    <property type="entry name" value="nudix-type nucleoside diphosphatase, YffH/AdpP family"/>
    <property type="match status" value="1"/>
</dbReference>
<feature type="binding site" evidence="13">
    <location>
        <position position="96"/>
    </location>
    <ligand>
        <name>Mg(2+)</name>
        <dbReference type="ChEBI" id="CHEBI:18420"/>
        <label>1</label>
    </ligand>
</feature>
<dbReference type="InterPro" id="IPR000086">
    <property type="entry name" value="NUDIX_hydrolase_dom"/>
</dbReference>
<dbReference type="RefSeq" id="WP_188608304.1">
    <property type="nucleotide sequence ID" value="NZ_BMGG01000002.1"/>
</dbReference>
<accession>A0A916U0Y4</accession>
<dbReference type="PANTHER" id="PTHR11839:SF5">
    <property type="entry name" value="ADP-RIBOSE PYROPHOSPHATASE"/>
    <property type="match status" value="1"/>
</dbReference>
<comment type="caution">
    <text evidence="16">The sequence shown here is derived from an EMBL/GenBank/DDBJ whole genome shotgun (WGS) entry which is preliminary data.</text>
</comment>
<dbReference type="GO" id="GO:0047631">
    <property type="term" value="F:ADP-ribose diphosphatase activity"/>
    <property type="evidence" value="ECO:0007669"/>
    <property type="project" value="UniProtKB-EC"/>
</dbReference>
<evidence type="ECO:0000256" key="8">
    <source>
        <dbReference type="ARBA" id="ARBA00025164"/>
    </source>
</evidence>
<name>A0A916U0Y4_9HYPH</name>
<dbReference type="GO" id="GO:0005829">
    <property type="term" value="C:cytosol"/>
    <property type="evidence" value="ECO:0007669"/>
    <property type="project" value="TreeGrafter"/>
</dbReference>
<gene>
    <name evidence="16" type="ORF">GCM10010994_12780</name>
</gene>
<dbReference type="Pfam" id="PF00293">
    <property type="entry name" value="NUDIX"/>
    <property type="match status" value="1"/>
</dbReference>
<dbReference type="GO" id="GO:0006753">
    <property type="term" value="P:nucleoside phosphate metabolic process"/>
    <property type="evidence" value="ECO:0007669"/>
    <property type="project" value="TreeGrafter"/>
</dbReference>
<evidence type="ECO:0000313" key="17">
    <source>
        <dbReference type="Proteomes" id="UP000637002"/>
    </source>
</evidence>
<dbReference type="EMBL" id="BMGG01000002">
    <property type="protein sequence ID" value="GGC55335.1"/>
    <property type="molecule type" value="Genomic_DNA"/>
</dbReference>
<dbReference type="GO" id="GO:0019144">
    <property type="term" value="F:ADP-sugar diphosphatase activity"/>
    <property type="evidence" value="ECO:0007669"/>
    <property type="project" value="TreeGrafter"/>
</dbReference>
<dbReference type="Gene3D" id="3.90.79.10">
    <property type="entry name" value="Nucleoside Triphosphate Pyrophosphohydrolase"/>
    <property type="match status" value="1"/>
</dbReference>
<evidence type="ECO:0000256" key="12">
    <source>
        <dbReference type="ARBA" id="ARBA00049546"/>
    </source>
</evidence>
<dbReference type="Proteomes" id="UP000637002">
    <property type="component" value="Unassembled WGS sequence"/>
</dbReference>
<comment type="similarity">
    <text evidence="2">Belongs to the Nudix hydrolase family. NudF subfamily.</text>
</comment>
<keyword evidence="5 13" id="KW-0479">Metal-binding</keyword>
<keyword evidence="7 13" id="KW-0460">Magnesium</keyword>
<keyword evidence="17" id="KW-1185">Reference proteome</keyword>
<evidence type="ECO:0000256" key="13">
    <source>
        <dbReference type="PIRSR" id="PIRSR604385-2"/>
    </source>
</evidence>
<comment type="cofactor">
    <cofactor evidence="1 13">
        <name>Mg(2+)</name>
        <dbReference type="ChEBI" id="CHEBI:18420"/>
    </cofactor>
</comment>
<dbReference type="SUPFAM" id="SSF55811">
    <property type="entry name" value="Nudix"/>
    <property type="match status" value="1"/>
</dbReference>
<evidence type="ECO:0000256" key="10">
    <source>
        <dbReference type="ARBA" id="ARBA00030308"/>
    </source>
</evidence>
<dbReference type="PROSITE" id="PS51462">
    <property type="entry name" value="NUDIX"/>
    <property type="match status" value="1"/>
</dbReference>
<dbReference type="EC" id="3.6.1.13" evidence="3"/>
<dbReference type="AlphaFoldDB" id="A0A916U0Y4"/>
<protein>
    <recommendedName>
        <fullName evidence="4">ADP-ribose pyrophosphatase</fullName>
        <ecNumber evidence="3">3.6.1.13</ecNumber>
    </recommendedName>
    <alternativeName>
        <fullName evidence="9">ADP-ribose diphosphatase</fullName>
    </alternativeName>
    <alternativeName>
        <fullName evidence="11">ADP-ribose phosphohydrolase</fullName>
    </alternativeName>
    <alternativeName>
        <fullName evidence="10">Adenosine diphosphoribose pyrophosphatase</fullName>
    </alternativeName>
</protein>
<feature type="domain" description="Nudix hydrolase" evidence="15">
    <location>
        <begin position="36"/>
        <end position="174"/>
    </location>
</feature>
<feature type="binding site" evidence="13">
    <location>
        <position position="77"/>
    </location>
    <ligand>
        <name>Mg(2+)</name>
        <dbReference type="ChEBI" id="CHEBI:18420"/>
        <label>1</label>
    </ligand>
</feature>
<evidence type="ECO:0000256" key="3">
    <source>
        <dbReference type="ARBA" id="ARBA00012453"/>
    </source>
</evidence>
<comment type="catalytic activity">
    <reaction evidence="12">
        <text>ADP-D-ribose + H2O = D-ribose 5-phosphate + AMP + 2 H(+)</text>
        <dbReference type="Rhea" id="RHEA:10412"/>
        <dbReference type="ChEBI" id="CHEBI:15377"/>
        <dbReference type="ChEBI" id="CHEBI:15378"/>
        <dbReference type="ChEBI" id="CHEBI:57967"/>
        <dbReference type="ChEBI" id="CHEBI:78346"/>
        <dbReference type="ChEBI" id="CHEBI:456215"/>
        <dbReference type="EC" id="3.6.1.13"/>
    </reaction>
</comment>
<evidence type="ECO:0000256" key="5">
    <source>
        <dbReference type="ARBA" id="ARBA00022723"/>
    </source>
</evidence>
<evidence type="ECO:0000259" key="15">
    <source>
        <dbReference type="PROSITE" id="PS51462"/>
    </source>
</evidence>
<dbReference type="CDD" id="cd24157">
    <property type="entry name" value="NUDIX_GDPMK"/>
    <property type="match status" value="1"/>
</dbReference>
<evidence type="ECO:0000256" key="2">
    <source>
        <dbReference type="ARBA" id="ARBA00007482"/>
    </source>
</evidence>